<evidence type="ECO:0000313" key="3">
    <source>
        <dbReference type="Proteomes" id="UP001213681"/>
    </source>
</evidence>
<feature type="region of interest" description="Disordered" evidence="1">
    <location>
        <begin position="76"/>
        <end position="260"/>
    </location>
</feature>
<dbReference type="RefSeq" id="XP_056766749.1">
    <property type="nucleotide sequence ID" value="XM_056908131.1"/>
</dbReference>
<sequence length="260" mass="29245">MNGAECMFGHGQTQAPFGFQANGAPVPWAEIFSRHEAILNSHLEMLSAVKGQIAPDSEMFRTVSSMVTKTIQAMNQSKVARKQMPNRKSSENVFNTPRSSSSAPKMNAQPAATPQSTDTETSSRKKRSRTEKVDTAMQYQPPTPEDDPRAPKRRRDLAEEDARSTHYASSGSQETEDISAEVQRRLKIREERRRKRENSKPEKRKRESLISNDNESPAGPYHRKKRARRMSSDLKRHGGPLVDKETDGSTKRVKKSHNGG</sequence>
<dbReference type="EMBL" id="JAPVEA010000005">
    <property type="protein sequence ID" value="KAJ5453793.1"/>
    <property type="molecule type" value="Genomic_DNA"/>
</dbReference>
<feature type="compositionally biased region" description="Basic and acidic residues" evidence="1">
    <location>
        <begin position="182"/>
        <end position="191"/>
    </location>
</feature>
<feature type="compositionally biased region" description="Basic and acidic residues" evidence="1">
    <location>
        <begin position="198"/>
        <end position="208"/>
    </location>
</feature>
<reference evidence="2" key="1">
    <citation type="submission" date="2022-12" db="EMBL/GenBank/DDBJ databases">
        <authorList>
            <person name="Petersen C."/>
        </authorList>
    </citation>
    <scope>NUCLEOTIDE SEQUENCE</scope>
    <source>
        <strain evidence="2">IBT 16125</strain>
    </source>
</reference>
<feature type="compositionally biased region" description="Basic and acidic residues" evidence="1">
    <location>
        <begin position="146"/>
        <end position="164"/>
    </location>
</feature>
<gene>
    <name evidence="2" type="ORF">N7458_004749</name>
</gene>
<feature type="compositionally biased region" description="Basic and acidic residues" evidence="1">
    <location>
        <begin position="230"/>
        <end position="250"/>
    </location>
</feature>
<dbReference type="AlphaFoldDB" id="A0AAD6C7K5"/>
<evidence type="ECO:0000256" key="1">
    <source>
        <dbReference type="SAM" id="MobiDB-lite"/>
    </source>
</evidence>
<proteinExistence type="predicted"/>
<keyword evidence="3" id="KW-1185">Reference proteome</keyword>
<dbReference type="Proteomes" id="UP001213681">
    <property type="component" value="Unassembled WGS sequence"/>
</dbReference>
<comment type="caution">
    <text evidence="2">The sequence shown here is derived from an EMBL/GenBank/DDBJ whole genome shotgun (WGS) entry which is preliminary data.</text>
</comment>
<reference evidence="2" key="2">
    <citation type="journal article" date="2023" name="IMA Fungus">
        <title>Comparative genomic study of the Penicillium genus elucidates a diverse pangenome and 15 lateral gene transfer events.</title>
        <authorList>
            <person name="Petersen C."/>
            <person name="Sorensen T."/>
            <person name="Nielsen M.R."/>
            <person name="Sondergaard T.E."/>
            <person name="Sorensen J.L."/>
            <person name="Fitzpatrick D.A."/>
            <person name="Frisvad J.C."/>
            <person name="Nielsen K.L."/>
        </authorList>
    </citation>
    <scope>NUCLEOTIDE SEQUENCE</scope>
    <source>
        <strain evidence="2">IBT 16125</strain>
    </source>
</reference>
<protein>
    <submittedName>
        <fullName evidence="2">DNA polymerase delta catalytic subunit</fullName>
    </submittedName>
</protein>
<accession>A0AAD6C7K5</accession>
<feature type="compositionally biased region" description="Basic residues" evidence="1">
    <location>
        <begin position="251"/>
        <end position="260"/>
    </location>
</feature>
<dbReference type="GeneID" id="81598374"/>
<name>A0AAD6C7K5_9EURO</name>
<feature type="compositionally biased region" description="Polar residues" evidence="1">
    <location>
        <begin position="91"/>
        <end position="120"/>
    </location>
</feature>
<evidence type="ECO:0000313" key="2">
    <source>
        <dbReference type="EMBL" id="KAJ5453793.1"/>
    </source>
</evidence>
<organism evidence="2 3">
    <name type="scientific">Penicillium daleae</name>
    <dbReference type="NCBI Taxonomy" id="63821"/>
    <lineage>
        <taxon>Eukaryota</taxon>
        <taxon>Fungi</taxon>
        <taxon>Dikarya</taxon>
        <taxon>Ascomycota</taxon>
        <taxon>Pezizomycotina</taxon>
        <taxon>Eurotiomycetes</taxon>
        <taxon>Eurotiomycetidae</taxon>
        <taxon>Eurotiales</taxon>
        <taxon>Aspergillaceae</taxon>
        <taxon>Penicillium</taxon>
    </lineage>
</organism>